<dbReference type="Gene3D" id="1.10.10.10">
    <property type="entry name" value="Winged helix-like DNA-binding domain superfamily/Winged helix DNA-binding domain"/>
    <property type="match status" value="1"/>
</dbReference>
<dbReference type="InterPro" id="IPR036390">
    <property type="entry name" value="WH_DNA-bd_sf"/>
</dbReference>
<name>Q0W3U3_METAR</name>
<evidence type="ECO:0000313" key="5">
    <source>
        <dbReference type="EMBL" id="CAJ36950.1"/>
    </source>
</evidence>
<dbReference type="eggNOG" id="arCOG01580">
    <property type="taxonomic scope" value="Archaea"/>
</dbReference>
<evidence type="ECO:0000256" key="3">
    <source>
        <dbReference type="ARBA" id="ARBA00023163"/>
    </source>
</evidence>
<reference evidence="5 6" key="1">
    <citation type="journal article" date="2006" name="Science">
        <title>Genome of rice cluster I archaea -- the key methane producers in the rice rhizosphere.</title>
        <authorList>
            <person name="Erkel C."/>
            <person name="Kube M."/>
            <person name="Reinhardt R."/>
            <person name="Liesack W."/>
        </authorList>
    </citation>
    <scope>NUCLEOTIDE SEQUENCE [LARGE SCALE GENOMIC DNA]</scope>
    <source>
        <strain evidence="6">DSM 22066 / NBRC 105507 / MRE50</strain>
    </source>
</reference>
<dbReference type="Proteomes" id="UP000000663">
    <property type="component" value="Chromosome"/>
</dbReference>
<evidence type="ECO:0000259" key="4">
    <source>
        <dbReference type="PROSITE" id="PS50956"/>
    </source>
</evidence>
<dbReference type="SUPFAM" id="SSF54909">
    <property type="entry name" value="Dimeric alpha+beta barrel"/>
    <property type="match status" value="1"/>
</dbReference>
<dbReference type="InterPro" id="IPR011008">
    <property type="entry name" value="Dimeric_a/b-barrel"/>
</dbReference>
<dbReference type="PROSITE" id="PS50956">
    <property type="entry name" value="HTH_ASNC_2"/>
    <property type="match status" value="1"/>
</dbReference>
<dbReference type="SMART" id="SM00344">
    <property type="entry name" value="HTH_ASNC"/>
    <property type="match status" value="1"/>
</dbReference>
<keyword evidence="3" id="KW-0804">Transcription</keyword>
<dbReference type="InterPro" id="IPR036388">
    <property type="entry name" value="WH-like_DNA-bd_sf"/>
</dbReference>
<dbReference type="PANTHER" id="PTHR30154:SF34">
    <property type="entry name" value="TRANSCRIPTIONAL REGULATOR AZLB"/>
    <property type="match status" value="1"/>
</dbReference>
<accession>Q0W3U3</accession>
<evidence type="ECO:0000256" key="2">
    <source>
        <dbReference type="ARBA" id="ARBA00023125"/>
    </source>
</evidence>
<sequence>MVIMREVLELLEKDARLSPKDIAAQTGLDENEVANFIKAMEARGIIKRYKTVIDWEKFGDDSVYAIIEVSVSLERGVGYETIAERISRFPEVVTCMLVSGDHDLHLVIKGRTMKEVAFFVAEKIAPLNQVQHTATHFMLRAYKTEGEIMFDKEEDTRLVVHP</sequence>
<keyword evidence="6" id="KW-1185">Reference proteome</keyword>
<dbReference type="GO" id="GO:0005829">
    <property type="term" value="C:cytosol"/>
    <property type="evidence" value="ECO:0007669"/>
    <property type="project" value="TreeGrafter"/>
</dbReference>
<evidence type="ECO:0000256" key="1">
    <source>
        <dbReference type="ARBA" id="ARBA00023015"/>
    </source>
</evidence>
<dbReference type="Gene3D" id="3.30.70.920">
    <property type="match status" value="1"/>
</dbReference>
<dbReference type="STRING" id="351160.RCIX1739"/>
<dbReference type="GO" id="GO:0043565">
    <property type="term" value="F:sequence-specific DNA binding"/>
    <property type="evidence" value="ECO:0007669"/>
    <property type="project" value="InterPro"/>
</dbReference>
<proteinExistence type="predicted"/>
<keyword evidence="1" id="KW-0805">Transcription regulation</keyword>
<dbReference type="InterPro" id="IPR019888">
    <property type="entry name" value="Tscrpt_reg_AsnC-like"/>
</dbReference>
<evidence type="ECO:0000313" key="6">
    <source>
        <dbReference type="Proteomes" id="UP000000663"/>
    </source>
</evidence>
<dbReference type="SUPFAM" id="SSF46785">
    <property type="entry name" value="Winged helix' DNA-binding domain"/>
    <property type="match status" value="1"/>
</dbReference>
<dbReference type="AlphaFoldDB" id="Q0W3U3"/>
<organism evidence="5 6">
    <name type="scientific">Methanocella arvoryzae (strain DSM 22066 / NBRC 105507 / MRE50)</name>
    <dbReference type="NCBI Taxonomy" id="351160"/>
    <lineage>
        <taxon>Archaea</taxon>
        <taxon>Methanobacteriati</taxon>
        <taxon>Methanobacteriota</taxon>
        <taxon>Stenosarchaea group</taxon>
        <taxon>Methanomicrobia</taxon>
        <taxon>Methanocellales</taxon>
        <taxon>Methanocellaceae</taxon>
        <taxon>Methanocella</taxon>
    </lineage>
</organism>
<dbReference type="PATRIC" id="fig|351160.9.peg.1324"/>
<dbReference type="EMBL" id="AM114193">
    <property type="protein sequence ID" value="CAJ36950.1"/>
    <property type="molecule type" value="Genomic_DNA"/>
</dbReference>
<keyword evidence="2" id="KW-0238">DNA-binding</keyword>
<dbReference type="PANTHER" id="PTHR30154">
    <property type="entry name" value="LEUCINE-RESPONSIVE REGULATORY PROTEIN"/>
    <property type="match status" value="1"/>
</dbReference>
<dbReference type="InterPro" id="IPR000485">
    <property type="entry name" value="AsnC-type_HTH_dom"/>
</dbReference>
<dbReference type="InterPro" id="IPR019887">
    <property type="entry name" value="Tscrpt_reg_AsnC/Lrp_C"/>
</dbReference>
<dbReference type="GO" id="GO:0043200">
    <property type="term" value="P:response to amino acid"/>
    <property type="evidence" value="ECO:0007669"/>
    <property type="project" value="TreeGrafter"/>
</dbReference>
<feature type="domain" description="HTH asnC-type" evidence="4">
    <location>
        <begin position="5"/>
        <end position="61"/>
    </location>
</feature>
<dbReference type="KEGG" id="rci:RCIX1739"/>
<protein>
    <submittedName>
        <fullName evidence="5">Transcription regulator (AsnC/Lrp family)</fullName>
    </submittedName>
</protein>
<dbReference type="Pfam" id="PF13412">
    <property type="entry name" value="HTH_24"/>
    <property type="match status" value="1"/>
</dbReference>
<gene>
    <name evidence="5" type="ORF">RCIX1739</name>
</gene>
<dbReference type="Pfam" id="PF01037">
    <property type="entry name" value="AsnC_trans_reg"/>
    <property type="match status" value="1"/>
</dbReference>